<organism evidence="4 5">
    <name type="scientific">Ganoderma sinense ZZ0214-1</name>
    <dbReference type="NCBI Taxonomy" id="1077348"/>
    <lineage>
        <taxon>Eukaryota</taxon>
        <taxon>Fungi</taxon>
        <taxon>Dikarya</taxon>
        <taxon>Basidiomycota</taxon>
        <taxon>Agaricomycotina</taxon>
        <taxon>Agaricomycetes</taxon>
        <taxon>Polyporales</taxon>
        <taxon>Polyporaceae</taxon>
        <taxon>Ganoderma</taxon>
    </lineage>
</organism>
<feature type="domain" description="DnaJ-like protein C11 C-terminal" evidence="3">
    <location>
        <begin position="11"/>
        <end position="135"/>
    </location>
</feature>
<keyword evidence="1" id="KW-0143">Chaperone</keyword>
<comment type="caution">
    <text evidence="4">The sequence shown here is derived from an EMBL/GenBank/DDBJ whole genome shotgun (WGS) entry which is preliminary data.</text>
</comment>
<dbReference type="PANTHER" id="PTHR44157:SF1">
    <property type="entry name" value="DNAJ HOMOLOG SUBFAMILY C MEMBER 11"/>
    <property type="match status" value="1"/>
</dbReference>
<reference evidence="4 5" key="1">
    <citation type="journal article" date="2015" name="Sci. Rep.">
        <title>Chromosome-level genome map provides insights into diverse defense mechanisms in the medicinal fungus Ganoderma sinense.</title>
        <authorList>
            <person name="Zhu Y."/>
            <person name="Xu J."/>
            <person name="Sun C."/>
            <person name="Zhou S."/>
            <person name="Xu H."/>
            <person name="Nelson D.R."/>
            <person name="Qian J."/>
            <person name="Song J."/>
            <person name="Luo H."/>
            <person name="Xiang L."/>
            <person name="Li Y."/>
            <person name="Xu Z."/>
            <person name="Ji A."/>
            <person name="Wang L."/>
            <person name="Lu S."/>
            <person name="Hayward A."/>
            <person name="Sun W."/>
            <person name="Li X."/>
            <person name="Schwartz D.C."/>
            <person name="Wang Y."/>
            <person name="Chen S."/>
        </authorList>
    </citation>
    <scope>NUCLEOTIDE SEQUENCE [LARGE SCALE GENOMIC DNA]</scope>
    <source>
        <strain evidence="4 5">ZZ0214-1</strain>
    </source>
</reference>
<protein>
    <recommendedName>
        <fullName evidence="3">DnaJ-like protein C11 C-terminal domain-containing protein</fullName>
    </recommendedName>
</protein>
<dbReference type="AlphaFoldDB" id="A0A2G8S1P4"/>
<evidence type="ECO:0000313" key="4">
    <source>
        <dbReference type="EMBL" id="PIL27686.1"/>
    </source>
</evidence>
<evidence type="ECO:0000256" key="2">
    <source>
        <dbReference type="SAM" id="Coils"/>
    </source>
</evidence>
<dbReference type="GO" id="GO:0042407">
    <property type="term" value="P:cristae formation"/>
    <property type="evidence" value="ECO:0007669"/>
    <property type="project" value="TreeGrafter"/>
</dbReference>
<sequence>MLRPHRYLQQARRQLQEEKSELLRQRQETISLLQDTAIRHMRAEEACDGLVILDARYGPSEQDEGTEGLDVDVTIPMQALVNSSQLYIPGKRSKAGIPGFYDPVAGVPKALRVRYKFRGRMHYAEIPDYMPVVIPLKESSARYRQGSIVRIAVEPIPGR</sequence>
<dbReference type="OrthoDB" id="10248838at2759"/>
<dbReference type="PANTHER" id="PTHR44157">
    <property type="entry name" value="DNAJ HOMOLOG SUBFAMILY C MEMBER 11"/>
    <property type="match status" value="1"/>
</dbReference>
<keyword evidence="5" id="KW-1185">Reference proteome</keyword>
<name>A0A2G8S1P4_9APHY</name>
<dbReference type="EMBL" id="AYKW01000034">
    <property type="protein sequence ID" value="PIL27686.1"/>
    <property type="molecule type" value="Genomic_DNA"/>
</dbReference>
<accession>A0A2G8S1P4</accession>
<dbReference type="Proteomes" id="UP000230002">
    <property type="component" value="Unassembled WGS sequence"/>
</dbReference>
<evidence type="ECO:0000259" key="3">
    <source>
        <dbReference type="Pfam" id="PF11875"/>
    </source>
</evidence>
<evidence type="ECO:0000313" key="5">
    <source>
        <dbReference type="Proteomes" id="UP000230002"/>
    </source>
</evidence>
<proteinExistence type="predicted"/>
<dbReference type="InterPro" id="IPR024586">
    <property type="entry name" value="DnaJ-like_C11_C"/>
</dbReference>
<dbReference type="GO" id="GO:0005739">
    <property type="term" value="C:mitochondrion"/>
    <property type="evidence" value="ECO:0007669"/>
    <property type="project" value="GOC"/>
</dbReference>
<feature type="coiled-coil region" evidence="2">
    <location>
        <begin position="5"/>
        <end position="32"/>
    </location>
</feature>
<dbReference type="Pfam" id="PF11875">
    <property type="entry name" value="DnaJ-like_C11_C"/>
    <property type="match status" value="1"/>
</dbReference>
<keyword evidence="2" id="KW-0175">Coiled coil</keyword>
<dbReference type="InterPro" id="IPR052243">
    <property type="entry name" value="Mito_inner_membrane_organizer"/>
</dbReference>
<evidence type="ECO:0000256" key="1">
    <source>
        <dbReference type="ARBA" id="ARBA00023186"/>
    </source>
</evidence>
<gene>
    <name evidence="4" type="ORF">GSI_10839</name>
</gene>
<dbReference type="STRING" id="1077348.A0A2G8S1P4"/>